<reference evidence="1 2" key="1">
    <citation type="journal article" date="2019" name="Commun. Biol.">
        <title>The bagworm genome reveals a unique fibroin gene that provides high tensile strength.</title>
        <authorList>
            <person name="Kono N."/>
            <person name="Nakamura H."/>
            <person name="Ohtoshi R."/>
            <person name="Tomita M."/>
            <person name="Numata K."/>
            <person name="Arakawa K."/>
        </authorList>
    </citation>
    <scope>NUCLEOTIDE SEQUENCE [LARGE SCALE GENOMIC DNA]</scope>
</reference>
<dbReference type="Proteomes" id="UP000299102">
    <property type="component" value="Unassembled WGS sequence"/>
</dbReference>
<evidence type="ECO:0000313" key="1">
    <source>
        <dbReference type="EMBL" id="GBP62170.1"/>
    </source>
</evidence>
<sequence length="76" mass="8021">MRCGGAGVAADVSNLIIVAKCTRAKDGCAFQRSECVRISECPPSPPAPPRGRVIKRVVTPRAPTVAPRPEPQCRPA</sequence>
<proteinExistence type="predicted"/>
<organism evidence="1 2">
    <name type="scientific">Eumeta variegata</name>
    <name type="common">Bagworm moth</name>
    <name type="synonym">Eumeta japonica</name>
    <dbReference type="NCBI Taxonomy" id="151549"/>
    <lineage>
        <taxon>Eukaryota</taxon>
        <taxon>Metazoa</taxon>
        <taxon>Ecdysozoa</taxon>
        <taxon>Arthropoda</taxon>
        <taxon>Hexapoda</taxon>
        <taxon>Insecta</taxon>
        <taxon>Pterygota</taxon>
        <taxon>Neoptera</taxon>
        <taxon>Endopterygota</taxon>
        <taxon>Lepidoptera</taxon>
        <taxon>Glossata</taxon>
        <taxon>Ditrysia</taxon>
        <taxon>Tineoidea</taxon>
        <taxon>Psychidae</taxon>
        <taxon>Oiketicinae</taxon>
        <taxon>Eumeta</taxon>
    </lineage>
</organism>
<name>A0A4C1XGE9_EUMVA</name>
<comment type="caution">
    <text evidence="1">The sequence shown here is derived from an EMBL/GenBank/DDBJ whole genome shotgun (WGS) entry which is preliminary data.</text>
</comment>
<accession>A0A4C1XGE9</accession>
<evidence type="ECO:0000313" key="2">
    <source>
        <dbReference type="Proteomes" id="UP000299102"/>
    </source>
</evidence>
<dbReference type="AlphaFoldDB" id="A0A4C1XGE9"/>
<dbReference type="EMBL" id="BGZK01000833">
    <property type="protein sequence ID" value="GBP62170.1"/>
    <property type="molecule type" value="Genomic_DNA"/>
</dbReference>
<keyword evidence="2" id="KW-1185">Reference proteome</keyword>
<protein>
    <submittedName>
        <fullName evidence="1">Uncharacterized protein</fullName>
    </submittedName>
</protein>
<gene>
    <name evidence="1" type="ORF">EVAR_40621_1</name>
</gene>